<dbReference type="Gene3D" id="3.40.50.150">
    <property type="entry name" value="Vaccinia Virus protein VP39"/>
    <property type="match status" value="1"/>
</dbReference>
<keyword evidence="9" id="KW-1185">Reference proteome</keyword>
<evidence type="ECO:0000256" key="7">
    <source>
        <dbReference type="ARBA" id="ARBA00048261"/>
    </source>
</evidence>
<dbReference type="GO" id="GO:0042802">
    <property type="term" value="F:identical protein binding"/>
    <property type="evidence" value="ECO:0007669"/>
    <property type="project" value="TreeGrafter"/>
</dbReference>
<dbReference type="InterPro" id="IPR029063">
    <property type="entry name" value="SAM-dependent_MTases_sf"/>
</dbReference>
<sequence>MYACCVHAFVCVRVLVSVCEHGRACTCVHVCMIVCVFVSMSVCMRSYCRHPVDIKTSVLVVRGRPELVTLDYCIDIVDNNISEKKLARFTEMLDEVFDRSAVHRIYGDFRPLEEVSSPAFYIHVLQKQN</sequence>
<dbReference type="AlphaFoldDB" id="A0A4C1SMT4"/>
<dbReference type="OrthoDB" id="3647at2759"/>
<dbReference type="GO" id="GO:0005829">
    <property type="term" value="C:cytosol"/>
    <property type="evidence" value="ECO:0007669"/>
    <property type="project" value="TreeGrafter"/>
</dbReference>
<keyword evidence="4 8" id="KW-0808">Transferase</keyword>
<dbReference type="GO" id="GO:0051289">
    <property type="term" value="P:protein homotetramerization"/>
    <property type="evidence" value="ECO:0007669"/>
    <property type="project" value="TreeGrafter"/>
</dbReference>
<dbReference type="GO" id="GO:0046498">
    <property type="term" value="P:S-adenosylhomocysteine metabolic process"/>
    <property type="evidence" value="ECO:0007669"/>
    <property type="project" value="TreeGrafter"/>
</dbReference>
<evidence type="ECO:0000313" key="8">
    <source>
        <dbReference type="EMBL" id="GBP03226.1"/>
    </source>
</evidence>
<dbReference type="GO" id="GO:0006111">
    <property type="term" value="P:regulation of gluconeogenesis"/>
    <property type="evidence" value="ECO:0007669"/>
    <property type="project" value="TreeGrafter"/>
</dbReference>
<dbReference type="GO" id="GO:1904047">
    <property type="term" value="F:S-adenosyl-L-methionine binding"/>
    <property type="evidence" value="ECO:0007669"/>
    <property type="project" value="TreeGrafter"/>
</dbReference>
<reference evidence="8 9" key="1">
    <citation type="journal article" date="2019" name="Commun. Biol.">
        <title>The bagworm genome reveals a unique fibroin gene that provides high tensile strength.</title>
        <authorList>
            <person name="Kono N."/>
            <person name="Nakamura H."/>
            <person name="Ohtoshi R."/>
            <person name="Tomita M."/>
            <person name="Numata K."/>
            <person name="Arakawa K."/>
        </authorList>
    </citation>
    <scope>NUCLEOTIDE SEQUENCE [LARGE SCALE GENOMIC DNA]</scope>
</reference>
<dbReference type="Gene3D" id="3.30.46.10">
    <property type="entry name" value="Glycine N-methyltransferase, chain A, domain 1"/>
    <property type="match status" value="1"/>
</dbReference>
<accession>A0A4C1SMT4</accession>
<evidence type="ECO:0000256" key="5">
    <source>
        <dbReference type="ARBA" id="ARBA00022691"/>
    </source>
</evidence>
<keyword evidence="3 8" id="KW-0489">Methyltransferase</keyword>
<comment type="caution">
    <text evidence="8">The sequence shown here is derived from an EMBL/GenBank/DDBJ whole genome shotgun (WGS) entry which is preliminary data.</text>
</comment>
<dbReference type="PANTHER" id="PTHR16458:SF2">
    <property type="entry name" value="GLYCINE N-METHYLTRANSFERASE"/>
    <property type="match status" value="1"/>
</dbReference>
<dbReference type="GO" id="GO:1901052">
    <property type="term" value="P:sarcosine metabolic process"/>
    <property type="evidence" value="ECO:0007669"/>
    <property type="project" value="TreeGrafter"/>
</dbReference>
<dbReference type="GO" id="GO:0006730">
    <property type="term" value="P:one-carbon metabolic process"/>
    <property type="evidence" value="ECO:0007669"/>
    <property type="project" value="TreeGrafter"/>
</dbReference>
<dbReference type="GO" id="GO:0016594">
    <property type="term" value="F:glycine binding"/>
    <property type="evidence" value="ECO:0007669"/>
    <property type="project" value="TreeGrafter"/>
</dbReference>
<dbReference type="GO" id="GO:0017174">
    <property type="term" value="F:glycine N-methyltransferase activity"/>
    <property type="evidence" value="ECO:0007669"/>
    <property type="project" value="UniProtKB-EC"/>
</dbReference>
<proteinExistence type="predicted"/>
<comment type="catalytic activity">
    <reaction evidence="7">
        <text>glycine + S-adenosyl-L-methionine = sarcosine + S-adenosyl-L-homocysteine + H(+)</text>
        <dbReference type="Rhea" id="RHEA:19937"/>
        <dbReference type="ChEBI" id="CHEBI:15378"/>
        <dbReference type="ChEBI" id="CHEBI:57305"/>
        <dbReference type="ChEBI" id="CHEBI:57433"/>
        <dbReference type="ChEBI" id="CHEBI:57856"/>
        <dbReference type="ChEBI" id="CHEBI:59789"/>
        <dbReference type="EC" id="2.1.1.20"/>
    </reaction>
    <physiologicalReaction direction="left-to-right" evidence="7">
        <dbReference type="Rhea" id="RHEA:19938"/>
    </physiologicalReaction>
</comment>
<dbReference type="PANTHER" id="PTHR16458">
    <property type="entry name" value="GLYCINE N-METHYLTRANSFERASE"/>
    <property type="match status" value="1"/>
</dbReference>
<evidence type="ECO:0000313" key="9">
    <source>
        <dbReference type="Proteomes" id="UP000299102"/>
    </source>
</evidence>
<organism evidence="8 9">
    <name type="scientific">Eumeta variegata</name>
    <name type="common">Bagworm moth</name>
    <name type="synonym">Eumeta japonica</name>
    <dbReference type="NCBI Taxonomy" id="151549"/>
    <lineage>
        <taxon>Eukaryota</taxon>
        <taxon>Metazoa</taxon>
        <taxon>Ecdysozoa</taxon>
        <taxon>Arthropoda</taxon>
        <taxon>Hexapoda</taxon>
        <taxon>Insecta</taxon>
        <taxon>Pterygota</taxon>
        <taxon>Neoptera</taxon>
        <taxon>Endopterygota</taxon>
        <taxon>Lepidoptera</taxon>
        <taxon>Glossata</taxon>
        <taxon>Ditrysia</taxon>
        <taxon>Tineoidea</taxon>
        <taxon>Psychidae</taxon>
        <taxon>Oiketicinae</taxon>
        <taxon>Eumeta</taxon>
    </lineage>
</organism>
<dbReference type="EMBL" id="BGZK01000009">
    <property type="protein sequence ID" value="GBP03226.1"/>
    <property type="molecule type" value="Genomic_DNA"/>
</dbReference>
<dbReference type="STRING" id="151549.A0A4C1SMT4"/>
<gene>
    <name evidence="8" type="primary">GNMT</name>
    <name evidence="8" type="ORF">EVAR_2654_1</name>
</gene>
<keyword evidence="5" id="KW-0949">S-adenosyl-L-methionine</keyword>
<evidence type="ECO:0000256" key="1">
    <source>
        <dbReference type="ARBA" id="ARBA00011999"/>
    </source>
</evidence>
<protein>
    <recommendedName>
        <fullName evidence="2">Glycine N-methyltransferase</fullName>
        <ecNumber evidence="1">2.1.1.20</ecNumber>
    </recommendedName>
</protein>
<dbReference type="GO" id="GO:0046500">
    <property type="term" value="P:S-adenosylmethionine metabolic process"/>
    <property type="evidence" value="ECO:0007669"/>
    <property type="project" value="TreeGrafter"/>
</dbReference>
<evidence type="ECO:0000256" key="3">
    <source>
        <dbReference type="ARBA" id="ARBA00022603"/>
    </source>
</evidence>
<name>A0A4C1SMT4_EUMVA</name>
<dbReference type="GO" id="GO:0032259">
    <property type="term" value="P:methylation"/>
    <property type="evidence" value="ECO:0007669"/>
    <property type="project" value="UniProtKB-KW"/>
</dbReference>
<evidence type="ECO:0000256" key="2">
    <source>
        <dbReference type="ARBA" id="ARBA00019972"/>
    </source>
</evidence>
<dbReference type="EC" id="2.1.1.20" evidence="1"/>
<evidence type="ECO:0000256" key="4">
    <source>
        <dbReference type="ARBA" id="ARBA00022679"/>
    </source>
</evidence>
<keyword evidence="6" id="KW-0290">Folate-binding</keyword>
<dbReference type="GO" id="GO:0005542">
    <property type="term" value="F:folic acid binding"/>
    <property type="evidence" value="ECO:0007669"/>
    <property type="project" value="UniProtKB-KW"/>
</dbReference>
<evidence type="ECO:0000256" key="6">
    <source>
        <dbReference type="ARBA" id="ARBA00022954"/>
    </source>
</evidence>
<dbReference type="Proteomes" id="UP000299102">
    <property type="component" value="Unassembled WGS sequence"/>
</dbReference>
<dbReference type="InterPro" id="IPR014369">
    <property type="entry name" value="Gly/Sar_N_MeTrfase"/>
</dbReference>